<dbReference type="SMART" id="SM00875">
    <property type="entry name" value="BACK"/>
    <property type="match status" value="1"/>
</dbReference>
<gene>
    <name evidence="5" type="ORF">OTU49_011993</name>
</gene>
<dbReference type="SUPFAM" id="SSF54695">
    <property type="entry name" value="POZ domain"/>
    <property type="match status" value="1"/>
</dbReference>
<dbReference type="PROSITE" id="PS50097">
    <property type="entry name" value="BTB"/>
    <property type="match status" value="1"/>
</dbReference>
<dbReference type="Pfam" id="PF07707">
    <property type="entry name" value="BACK"/>
    <property type="match status" value="1"/>
</dbReference>
<dbReference type="PANTHER" id="PTHR24412:SF480">
    <property type="entry name" value="KELCH-LIKE PROTEIN 8"/>
    <property type="match status" value="1"/>
</dbReference>
<sequence length="669" mass="75521">VMADKAREPMHEDDITLVAEGQQFVCCKAKLIASSDYFRAMFSNNFTENGKNTIELKDIDAECLLMLIQHVKCGNYTIPSDSVLALLETAAMLQFISVQSACEQQLLASLSCDSCLEVYFVTSSLGLTQTAMAALTVALWNFSEIRNKPQFLQLSFNELVEYMSHPSLYSGPGGEWAVWEALVSWIQANEVERAGHLVQLLRCVDFHSLTSADISNMLFYSIVSENDLAVQVLECIKKLKKSLLETSDCNQNSDKDLLIQRINECLEEQRNSKKCDSDRDDNGQIEERDEEKKVRTIVESLLKRLKRKLSQVACVVGFKRLQSSQRKKKAKNSDDEDEVDVVWTSRMRNSEMSPVVYSFNLASKKIVEEIVLTKLCDSPVQCSGYQVCSVGCSIYIIGGEYHLGHGNWNKSLWRYSTASRKWISENMLPQPRRHFMVCVIDSVIYILGGFGRHRVVQCSVDAYDTKAGDWLHCPDMPHCVGHGAACAFKGRLMVFTQEMQLLTYYPSMKKWSAIPVISPSKQGYRAALTWSNSVYLIDNCSNQVYKFSPEEGKTVTNFGRFKTPPVNVCVVDGKLYSFSHDDLDDSHVIEVLDVAEENHVSTAHATVLQTREHSTQSCKEKQASQIEHSVVFSKEVWREKETDPHVFTTKCPADATFSLGCFPLLKLNP</sequence>
<evidence type="ECO:0000256" key="3">
    <source>
        <dbReference type="ARBA" id="ARBA00023203"/>
    </source>
</evidence>
<protein>
    <recommendedName>
        <fullName evidence="4">BTB domain-containing protein</fullName>
    </recommendedName>
</protein>
<evidence type="ECO:0000313" key="6">
    <source>
        <dbReference type="Proteomes" id="UP001445076"/>
    </source>
</evidence>
<evidence type="ECO:0000259" key="4">
    <source>
        <dbReference type="PROSITE" id="PS50097"/>
    </source>
</evidence>
<dbReference type="Gene3D" id="3.30.710.10">
    <property type="entry name" value="Potassium Channel Kv1.1, Chain A"/>
    <property type="match status" value="1"/>
</dbReference>
<dbReference type="InterPro" id="IPR000210">
    <property type="entry name" value="BTB/POZ_dom"/>
</dbReference>
<dbReference type="AlphaFoldDB" id="A0AAW0W3B9"/>
<keyword evidence="2" id="KW-0677">Repeat</keyword>
<organism evidence="5 6">
    <name type="scientific">Cherax quadricarinatus</name>
    <name type="common">Australian red claw crayfish</name>
    <dbReference type="NCBI Taxonomy" id="27406"/>
    <lineage>
        <taxon>Eukaryota</taxon>
        <taxon>Metazoa</taxon>
        <taxon>Ecdysozoa</taxon>
        <taxon>Arthropoda</taxon>
        <taxon>Crustacea</taxon>
        <taxon>Multicrustacea</taxon>
        <taxon>Malacostraca</taxon>
        <taxon>Eumalacostraca</taxon>
        <taxon>Eucarida</taxon>
        <taxon>Decapoda</taxon>
        <taxon>Pleocyemata</taxon>
        <taxon>Astacidea</taxon>
        <taxon>Parastacoidea</taxon>
        <taxon>Parastacidae</taxon>
        <taxon>Cherax</taxon>
    </lineage>
</organism>
<dbReference type="Pfam" id="PF01344">
    <property type="entry name" value="Kelch_1"/>
    <property type="match status" value="2"/>
</dbReference>
<keyword evidence="1" id="KW-0880">Kelch repeat</keyword>
<dbReference type="PANTHER" id="PTHR24412">
    <property type="entry name" value="KELCH PROTEIN"/>
    <property type="match status" value="1"/>
</dbReference>
<dbReference type="Pfam" id="PF00651">
    <property type="entry name" value="BTB"/>
    <property type="match status" value="1"/>
</dbReference>
<dbReference type="InterPro" id="IPR006652">
    <property type="entry name" value="Kelch_1"/>
</dbReference>
<dbReference type="Proteomes" id="UP001445076">
    <property type="component" value="Unassembled WGS sequence"/>
</dbReference>
<keyword evidence="6" id="KW-1185">Reference proteome</keyword>
<accession>A0AAW0W3B9</accession>
<comment type="caution">
    <text evidence="5">The sequence shown here is derived from an EMBL/GenBank/DDBJ whole genome shotgun (WGS) entry which is preliminary data.</text>
</comment>
<dbReference type="InterPro" id="IPR011333">
    <property type="entry name" value="SKP1/BTB/POZ_sf"/>
</dbReference>
<name>A0AAW0W3B9_CHEQU</name>
<dbReference type="SMART" id="SM00612">
    <property type="entry name" value="Kelch"/>
    <property type="match status" value="2"/>
</dbReference>
<evidence type="ECO:0000256" key="2">
    <source>
        <dbReference type="ARBA" id="ARBA00022737"/>
    </source>
</evidence>
<proteinExistence type="predicted"/>
<evidence type="ECO:0000256" key="1">
    <source>
        <dbReference type="ARBA" id="ARBA00022441"/>
    </source>
</evidence>
<dbReference type="GO" id="GO:0003779">
    <property type="term" value="F:actin binding"/>
    <property type="evidence" value="ECO:0007669"/>
    <property type="project" value="UniProtKB-KW"/>
</dbReference>
<evidence type="ECO:0000313" key="5">
    <source>
        <dbReference type="EMBL" id="KAK8723006.1"/>
    </source>
</evidence>
<keyword evidence="3" id="KW-0009">Actin-binding</keyword>
<dbReference type="EMBL" id="JARKIK010000092">
    <property type="protein sequence ID" value="KAK8723006.1"/>
    <property type="molecule type" value="Genomic_DNA"/>
</dbReference>
<feature type="domain" description="BTB" evidence="4">
    <location>
        <begin position="13"/>
        <end position="80"/>
    </location>
</feature>
<dbReference type="InterPro" id="IPR011705">
    <property type="entry name" value="BACK"/>
</dbReference>
<dbReference type="Gene3D" id="2.120.10.80">
    <property type="entry name" value="Kelch-type beta propeller"/>
    <property type="match status" value="1"/>
</dbReference>
<dbReference type="SUPFAM" id="SSF117281">
    <property type="entry name" value="Kelch motif"/>
    <property type="match status" value="1"/>
</dbReference>
<dbReference type="SMART" id="SM00225">
    <property type="entry name" value="BTB"/>
    <property type="match status" value="1"/>
</dbReference>
<dbReference type="Gene3D" id="1.25.40.420">
    <property type="match status" value="1"/>
</dbReference>
<dbReference type="InterPro" id="IPR015915">
    <property type="entry name" value="Kelch-typ_b-propeller"/>
</dbReference>
<feature type="non-terminal residue" evidence="5">
    <location>
        <position position="1"/>
    </location>
</feature>
<reference evidence="5 6" key="1">
    <citation type="journal article" date="2024" name="BMC Genomics">
        <title>Genome assembly of redclaw crayfish (Cherax quadricarinatus) provides insights into its immune adaptation and hypoxia tolerance.</title>
        <authorList>
            <person name="Liu Z."/>
            <person name="Zheng J."/>
            <person name="Li H."/>
            <person name="Fang K."/>
            <person name="Wang S."/>
            <person name="He J."/>
            <person name="Zhou D."/>
            <person name="Weng S."/>
            <person name="Chi M."/>
            <person name="Gu Z."/>
            <person name="He J."/>
            <person name="Li F."/>
            <person name="Wang M."/>
        </authorList>
    </citation>
    <scope>NUCLEOTIDE SEQUENCE [LARGE SCALE GENOMIC DNA]</scope>
    <source>
        <strain evidence="5">ZL_2023a</strain>
    </source>
</reference>